<evidence type="ECO:0000256" key="4">
    <source>
        <dbReference type="ARBA" id="ARBA00022982"/>
    </source>
</evidence>
<evidence type="ECO:0000313" key="6">
    <source>
        <dbReference type="EMBL" id="SDE13760.1"/>
    </source>
</evidence>
<dbReference type="InterPro" id="IPR014730">
    <property type="entry name" value="ETF_a/b_N"/>
</dbReference>
<evidence type="ECO:0000256" key="2">
    <source>
        <dbReference type="ARBA" id="ARBA00016797"/>
    </source>
</evidence>
<dbReference type="SUPFAM" id="SSF52402">
    <property type="entry name" value="Adenine nucleotide alpha hydrolases-like"/>
    <property type="match status" value="1"/>
</dbReference>
<comment type="similarity">
    <text evidence="1">Belongs to the ETF beta-subunit/FixA family.</text>
</comment>
<dbReference type="Proteomes" id="UP000198908">
    <property type="component" value="Unassembled WGS sequence"/>
</dbReference>
<accession>A0A1G7AG95</accession>
<keyword evidence="4" id="KW-0249">Electron transport</keyword>
<dbReference type="Pfam" id="PF01012">
    <property type="entry name" value="ETF"/>
    <property type="match status" value="1"/>
</dbReference>
<dbReference type="AlphaFoldDB" id="A0A1G7AG95"/>
<dbReference type="GO" id="GO:0009055">
    <property type="term" value="F:electron transfer activity"/>
    <property type="evidence" value="ECO:0007669"/>
    <property type="project" value="InterPro"/>
</dbReference>
<dbReference type="InterPro" id="IPR033948">
    <property type="entry name" value="ETF_beta_N"/>
</dbReference>
<keyword evidence="7" id="KW-1185">Reference proteome</keyword>
<dbReference type="CDD" id="cd01714">
    <property type="entry name" value="ETF_beta"/>
    <property type="match status" value="1"/>
</dbReference>
<evidence type="ECO:0000256" key="1">
    <source>
        <dbReference type="ARBA" id="ARBA00007557"/>
    </source>
</evidence>
<evidence type="ECO:0000259" key="5">
    <source>
        <dbReference type="SMART" id="SM00893"/>
    </source>
</evidence>
<protein>
    <recommendedName>
        <fullName evidence="2">Electron transfer flavoprotein subunit beta</fullName>
    </recommendedName>
</protein>
<reference evidence="7" key="1">
    <citation type="submission" date="2016-09" db="EMBL/GenBank/DDBJ databases">
        <authorList>
            <person name="Varghese N."/>
            <person name="Submissions S."/>
        </authorList>
    </citation>
    <scope>NUCLEOTIDE SEQUENCE [LARGE SCALE GENOMIC DNA]</scope>
    <source>
        <strain evidence="7">TNe-862</strain>
    </source>
</reference>
<dbReference type="Gene3D" id="3.40.50.620">
    <property type="entry name" value="HUPs"/>
    <property type="match status" value="1"/>
</dbReference>
<dbReference type="PANTHER" id="PTHR21294">
    <property type="entry name" value="ELECTRON TRANSFER FLAVOPROTEIN BETA-SUBUNIT"/>
    <property type="match status" value="1"/>
</dbReference>
<sequence length="257" mass="26479">MTIRILVPVKRVVDPNVRVRVGAAGAIETGGLKMSLNPFDECALEKALQLKEAGVASHVTALTCGLPPYQDVLRTALAMGADDAVLIDTGAATTSLDSLAVARLVAAHMGEVEYGLVLCGKQAIDGDVGGMAAMLAALLGWPQALNASALDAIDGGWRVDCGDDAATATWHLDGRAVVSADLRLAEPRRVTLPSIVKAKQKPLAILEASSFGGVSDACSRVLKLDDPPVRAPGVKVGGVQALLDALAGQRIFETVGV</sequence>
<keyword evidence="3" id="KW-0813">Transport</keyword>
<dbReference type="EMBL" id="FMYQ01000034">
    <property type="protein sequence ID" value="SDE13760.1"/>
    <property type="molecule type" value="Genomic_DNA"/>
</dbReference>
<dbReference type="OrthoDB" id="9781325at2"/>
<feature type="domain" description="Electron transfer flavoprotein alpha/beta-subunit N-terminal" evidence="5">
    <location>
        <begin position="24"/>
        <end position="215"/>
    </location>
</feature>
<dbReference type="STRING" id="416944.SAMN05421548_1344"/>
<dbReference type="PIRSF" id="PIRSF000090">
    <property type="entry name" value="Beta-ETF"/>
    <property type="match status" value="1"/>
</dbReference>
<dbReference type="RefSeq" id="WP_092004329.1">
    <property type="nucleotide sequence ID" value="NZ_FMYQ01000034.1"/>
</dbReference>
<organism evidence="6 7">
    <name type="scientific">Paraburkholderia lycopersici</name>
    <dbReference type="NCBI Taxonomy" id="416944"/>
    <lineage>
        <taxon>Bacteria</taxon>
        <taxon>Pseudomonadati</taxon>
        <taxon>Pseudomonadota</taxon>
        <taxon>Betaproteobacteria</taxon>
        <taxon>Burkholderiales</taxon>
        <taxon>Burkholderiaceae</taxon>
        <taxon>Paraburkholderia</taxon>
    </lineage>
</organism>
<name>A0A1G7AG95_9BURK</name>
<evidence type="ECO:0000313" key="7">
    <source>
        <dbReference type="Proteomes" id="UP000198908"/>
    </source>
</evidence>
<dbReference type="PANTHER" id="PTHR21294:SF8">
    <property type="entry name" value="ELECTRON TRANSFER FLAVOPROTEIN SUBUNIT BETA"/>
    <property type="match status" value="1"/>
</dbReference>
<dbReference type="SMART" id="SM00893">
    <property type="entry name" value="ETF"/>
    <property type="match status" value="1"/>
</dbReference>
<proteinExistence type="inferred from homology"/>
<dbReference type="InterPro" id="IPR012255">
    <property type="entry name" value="ETF_b"/>
</dbReference>
<gene>
    <name evidence="6" type="ORF">SAMN05421548_1344</name>
</gene>
<dbReference type="InterPro" id="IPR014729">
    <property type="entry name" value="Rossmann-like_a/b/a_fold"/>
</dbReference>
<evidence type="ECO:0000256" key="3">
    <source>
        <dbReference type="ARBA" id="ARBA00022448"/>
    </source>
</evidence>